<dbReference type="OrthoDB" id="1733909at2759"/>
<evidence type="ECO:0000256" key="1">
    <source>
        <dbReference type="ARBA" id="ARBA00006607"/>
    </source>
</evidence>
<evidence type="ECO:0000256" key="2">
    <source>
        <dbReference type="ARBA" id="ARBA00008020"/>
    </source>
</evidence>
<dbReference type="PRINTS" id="PR00304">
    <property type="entry name" value="TCOMPLEXTCP1"/>
</dbReference>
<evidence type="ECO:0000256" key="3">
    <source>
        <dbReference type="ARBA" id="ARBA00022741"/>
    </source>
</evidence>
<gene>
    <name evidence="6" type="ORF">J1N35_025790</name>
</gene>
<dbReference type="InterPro" id="IPR027413">
    <property type="entry name" value="GROEL-like_equatorial_sf"/>
</dbReference>
<comment type="caution">
    <text evidence="6">The sequence shown here is derived from an EMBL/GenBank/DDBJ whole genome shotgun (WGS) entry which is preliminary data.</text>
</comment>
<protein>
    <submittedName>
        <fullName evidence="6">Uncharacterized protein</fullName>
    </submittedName>
</protein>
<keyword evidence="5" id="KW-0143">Chaperone</keyword>
<dbReference type="InterPro" id="IPR002423">
    <property type="entry name" value="Cpn60/GroEL/TCP-1"/>
</dbReference>
<evidence type="ECO:0000313" key="7">
    <source>
        <dbReference type="Proteomes" id="UP000828251"/>
    </source>
</evidence>
<name>A0A9D3V726_9ROSI</name>
<dbReference type="Pfam" id="PF00118">
    <property type="entry name" value="Cpn60_TCP1"/>
    <property type="match status" value="1"/>
</dbReference>
<dbReference type="InterPro" id="IPR017998">
    <property type="entry name" value="Chaperone_TCP-1"/>
</dbReference>
<comment type="similarity">
    <text evidence="1">Belongs to the chaperonin (HSP60) family.</text>
</comment>
<dbReference type="Gene3D" id="1.10.560.10">
    <property type="entry name" value="GroEL-like equatorial domain"/>
    <property type="match status" value="1"/>
</dbReference>
<dbReference type="InterPro" id="IPR001844">
    <property type="entry name" value="Cpn60/GroEL"/>
</dbReference>
<dbReference type="GO" id="GO:0042026">
    <property type="term" value="P:protein refolding"/>
    <property type="evidence" value="ECO:0007669"/>
    <property type="project" value="InterPro"/>
</dbReference>
<comment type="similarity">
    <text evidence="2">Belongs to the TCP-1 chaperonin family.</text>
</comment>
<accession>A0A9D3V726</accession>
<reference evidence="6 7" key="1">
    <citation type="journal article" date="2021" name="Plant Biotechnol. J.">
        <title>Multi-omics assisted identification of the key and species-specific regulatory components of drought-tolerant mechanisms in Gossypium stocksii.</title>
        <authorList>
            <person name="Yu D."/>
            <person name="Ke L."/>
            <person name="Zhang D."/>
            <person name="Wu Y."/>
            <person name="Sun Y."/>
            <person name="Mei J."/>
            <person name="Sun J."/>
            <person name="Sun Y."/>
        </authorList>
    </citation>
    <scope>NUCLEOTIDE SEQUENCE [LARGE SCALE GENOMIC DNA]</scope>
    <source>
        <strain evidence="7">cv. E1</strain>
        <tissue evidence="6">Leaf</tissue>
    </source>
</reference>
<evidence type="ECO:0000313" key="6">
    <source>
        <dbReference type="EMBL" id="KAH1073462.1"/>
    </source>
</evidence>
<dbReference type="InterPro" id="IPR027410">
    <property type="entry name" value="TCP-1-like_intermed_sf"/>
</dbReference>
<keyword evidence="3" id="KW-0547">Nucleotide-binding</keyword>
<evidence type="ECO:0000256" key="4">
    <source>
        <dbReference type="ARBA" id="ARBA00022840"/>
    </source>
</evidence>
<dbReference type="SUPFAM" id="SSF48592">
    <property type="entry name" value="GroEL equatorial domain-like"/>
    <property type="match status" value="1"/>
</dbReference>
<dbReference type="InterPro" id="IPR027409">
    <property type="entry name" value="GroEL-like_apical_dom_sf"/>
</dbReference>
<dbReference type="PANTHER" id="PTHR45633">
    <property type="entry name" value="60 KDA HEAT SHOCK PROTEIN, MITOCHONDRIAL"/>
    <property type="match status" value="1"/>
</dbReference>
<evidence type="ECO:0000256" key="5">
    <source>
        <dbReference type="ARBA" id="ARBA00023186"/>
    </source>
</evidence>
<dbReference type="GO" id="GO:0005524">
    <property type="term" value="F:ATP binding"/>
    <property type="evidence" value="ECO:0007669"/>
    <property type="project" value="UniProtKB-KW"/>
</dbReference>
<dbReference type="Gene3D" id="3.30.260.10">
    <property type="entry name" value="TCP-1-like chaperonin intermediate domain"/>
    <property type="match status" value="1"/>
</dbReference>
<dbReference type="EMBL" id="JAIQCV010000008">
    <property type="protein sequence ID" value="KAH1073462.1"/>
    <property type="molecule type" value="Genomic_DNA"/>
</dbReference>
<proteinExistence type="inferred from homology"/>
<organism evidence="6 7">
    <name type="scientific">Gossypium stocksii</name>
    <dbReference type="NCBI Taxonomy" id="47602"/>
    <lineage>
        <taxon>Eukaryota</taxon>
        <taxon>Viridiplantae</taxon>
        <taxon>Streptophyta</taxon>
        <taxon>Embryophyta</taxon>
        <taxon>Tracheophyta</taxon>
        <taxon>Spermatophyta</taxon>
        <taxon>Magnoliopsida</taxon>
        <taxon>eudicotyledons</taxon>
        <taxon>Gunneridae</taxon>
        <taxon>Pentapetalae</taxon>
        <taxon>rosids</taxon>
        <taxon>malvids</taxon>
        <taxon>Malvales</taxon>
        <taxon>Malvaceae</taxon>
        <taxon>Malvoideae</taxon>
        <taxon>Gossypium</taxon>
    </lineage>
</organism>
<dbReference type="AlphaFoldDB" id="A0A9D3V726"/>
<keyword evidence="4" id="KW-0067">ATP-binding</keyword>
<dbReference type="Gene3D" id="3.50.7.10">
    <property type="entry name" value="GroEL"/>
    <property type="match status" value="1"/>
</dbReference>
<dbReference type="Proteomes" id="UP000828251">
    <property type="component" value="Unassembled WGS sequence"/>
</dbReference>
<keyword evidence="7" id="KW-1185">Reference proteome</keyword>
<sequence length="204" mass="21894">MLLLEDLTGVNKLTNLVGVTLGPKGRHFVLKSKYDSPKIINDGVTVAKEVELEDPVENIRAKLVRQANAKTNDLAGDGATTSIVLEQGLIVEGVKSYCNSGGGSRYKSCLTRGIEKTIRALVSELKAISKEVEDSELAAVATVSVGNNNEVGNMIVEAISKVDRKGVVTLEEGKSAKNSVYVVEGIQFDRGYISPYFVTSCEQT</sequence>
<dbReference type="GO" id="GO:0140662">
    <property type="term" value="F:ATP-dependent protein folding chaperone"/>
    <property type="evidence" value="ECO:0007669"/>
    <property type="project" value="InterPro"/>
</dbReference>